<dbReference type="PATRIC" id="fig|883156.3.peg.2019"/>
<dbReference type="CDD" id="cd02440">
    <property type="entry name" value="AdoMet_MTases"/>
    <property type="match status" value="1"/>
</dbReference>
<proteinExistence type="predicted"/>
<dbReference type="HOGENOM" id="CLU_061983_3_1_9"/>
<dbReference type="GO" id="GO:0008757">
    <property type="term" value="F:S-adenosylmethionine-dependent methyltransferase activity"/>
    <property type="evidence" value="ECO:0007669"/>
    <property type="project" value="UniProtKB-ARBA"/>
</dbReference>
<evidence type="ECO:0000313" key="3">
    <source>
        <dbReference type="Proteomes" id="UP000009891"/>
    </source>
</evidence>
<gene>
    <name evidence="2" type="ORF">HMPREF9282_02064</name>
</gene>
<dbReference type="SUPFAM" id="SSF53335">
    <property type="entry name" value="S-adenosyl-L-methionine-dependent methyltransferases"/>
    <property type="match status" value="1"/>
</dbReference>
<dbReference type="InterPro" id="IPR002052">
    <property type="entry name" value="DNA_methylase_N6_adenine_CS"/>
</dbReference>
<sequence length="253" mass="28836">MTCRGLTSYCLMKNNLERLDDLLIDGMKLWQRTDQFRFAIDAVLLAHFPKFNERRRYADLGTGTGVIPLLMTARGVKDITAVEVNPVLADLARRNIVLNHKESEITLVEADYCRLEGSEWVERFDGIVINPPYFTAAQGAQPQSADVNLARHETVYDILDIAKAAARLVKYQGQAFWIYPVSRLMDLLSALKEVKLEPKRMRFVHSMPGKAAKLVLIEARKAGQVGLITEVPLYIYDTPNVYSEEVRSWYERT</sequence>
<dbReference type="InterPro" id="IPR050210">
    <property type="entry name" value="tRNA_Adenine-N(6)_MTase"/>
</dbReference>
<dbReference type="GO" id="GO:0003676">
    <property type="term" value="F:nucleic acid binding"/>
    <property type="evidence" value="ECO:0007669"/>
    <property type="project" value="InterPro"/>
</dbReference>
<organism evidence="2 3">
    <name type="scientific">Veillonella seminalis ACS-216-V-Col6b</name>
    <dbReference type="NCBI Taxonomy" id="883156"/>
    <lineage>
        <taxon>Bacteria</taxon>
        <taxon>Bacillati</taxon>
        <taxon>Bacillota</taxon>
        <taxon>Negativicutes</taxon>
        <taxon>Veillonellales</taxon>
        <taxon>Veillonellaceae</taxon>
        <taxon>Veillonella</taxon>
    </lineage>
</organism>
<evidence type="ECO:0000313" key="2">
    <source>
        <dbReference type="EMBL" id="EKU77432.1"/>
    </source>
</evidence>
<comment type="caution">
    <text evidence="2">The sequence shown here is derived from an EMBL/GenBank/DDBJ whole genome shotgun (WGS) entry which is preliminary data.</text>
</comment>
<dbReference type="GO" id="GO:0032259">
    <property type="term" value="P:methylation"/>
    <property type="evidence" value="ECO:0007669"/>
    <property type="project" value="InterPro"/>
</dbReference>
<evidence type="ECO:0000259" key="1">
    <source>
        <dbReference type="Pfam" id="PF05175"/>
    </source>
</evidence>
<reference evidence="2 3" key="1">
    <citation type="submission" date="2012-09" db="EMBL/GenBank/DDBJ databases">
        <title>The Genome Sequence of Veillonella ratti ACS-216-V-COL6B.</title>
        <authorList>
            <consortium name="The Broad Institute Genome Sequencing Platform"/>
            <person name="Earl A."/>
            <person name="Ward D."/>
            <person name="Feldgarden M."/>
            <person name="Gevers D."/>
            <person name="Saerens B."/>
            <person name="Vaneechoutte M."/>
            <person name="Walker B."/>
            <person name="Young S.K."/>
            <person name="Zeng Q."/>
            <person name="Gargeya S."/>
            <person name="Fitzgerald M."/>
            <person name="Haas B."/>
            <person name="Abouelleil A."/>
            <person name="Alvarado L."/>
            <person name="Arachchi H.M."/>
            <person name="Berlin A."/>
            <person name="Chapman S.B."/>
            <person name="Goldberg J."/>
            <person name="Griggs A."/>
            <person name="Gujja S."/>
            <person name="Hansen M."/>
            <person name="Howarth C."/>
            <person name="Imamovic A."/>
            <person name="Larimer J."/>
            <person name="McCowen C."/>
            <person name="Montmayeur A."/>
            <person name="Murphy C."/>
            <person name="Neiman D."/>
            <person name="Pearson M."/>
            <person name="Priest M."/>
            <person name="Roberts A."/>
            <person name="Saif S."/>
            <person name="Shea T."/>
            <person name="Sisk P."/>
            <person name="Sykes S."/>
            <person name="Wortman J."/>
            <person name="Nusbaum C."/>
            <person name="Birren B."/>
        </authorList>
    </citation>
    <scope>NUCLEOTIDE SEQUENCE [LARGE SCALE GENOMIC DNA]</scope>
    <source>
        <strain evidence="2 3">ACS-216-V-Col6b</strain>
    </source>
</reference>
<dbReference type="GO" id="GO:0008170">
    <property type="term" value="F:N-methyltransferase activity"/>
    <property type="evidence" value="ECO:0007669"/>
    <property type="project" value="UniProtKB-ARBA"/>
</dbReference>
<dbReference type="PANTHER" id="PTHR47739:SF1">
    <property type="entry name" value="TRNA1(VAL) (ADENINE(37)-N6)-METHYLTRANSFERASE"/>
    <property type="match status" value="1"/>
</dbReference>
<dbReference type="eggNOG" id="COG4123">
    <property type="taxonomic scope" value="Bacteria"/>
</dbReference>
<dbReference type="InterPro" id="IPR029063">
    <property type="entry name" value="SAM-dependent_MTases_sf"/>
</dbReference>
<dbReference type="Gene3D" id="3.40.50.150">
    <property type="entry name" value="Vaccinia Virus protein VP39"/>
    <property type="match status" value="1"/>
</dbReference>
<dbReference type="AlphaFoldDB" id="K9DEX6"/>
<protein>
    <recommendedName>
        <fullName evidence="1">Methyltransferase small domain-containing protein</fullName>
    </recommendedName>
</protein>
<accession>K9DEX6</accession>
<dbReference type="Pfam" id="PF05175">
    <property type="entry name" value="MTS"/>
    <property type="match status" value="1"/>
</dbReference>
<dbReference type="InterPro" id="IPR007848">
    <property type="entry name" value="Small_mtfrase_dom"/>
</dbReference>
<dbReference type="STRING" id="883156.HMPREF9282_02064"/>
<name>K9DEX6_9FIRM</name>
<dbReference type="Proteomes" id="UP000009891">
    <property type="component" value="Unassembled WGS sequence"/>
</dbReference>
<feature type="domain" description="Methyltransferase small" evidence="1">
    <location>
        <begin position="42"/>
        <end position="137"/>
    </location>
</feature>
<dbReference type="PROSITE" id="PS00092">
    <property type="entry name" value="N6_MTASE"/>
    <property type="match status" value="1"/>
</dbReference>
<dbReference type="EMBL" id="AHAF01000022">
    <property type="protein sequence ID" value="EKU77432.1"/>
    <property type="molecule type" value="Genomic_DNA"/>
</dbReference>
<keyword evidence="3" id="KW-1185">Reference proteome</keyword>
<dbReference type="PANTHER" id="PTHR47739">
    <property type="entry name" value="TRNA1(VAL) (ADENINE(37)-N6)-METHYLTRANSFERASE"/>
    <property type="match status" value="1"/>
</dbReference>